<proteinExistence type="inferred from homology"/>
<name>A0AAD5Y0C2_9FUNG</name>
<evidence type="ECO:0000256" key="4">
    <source>
        <dbReference type="ARBA" id="ARBA00022989"/>
    </source>
</evidence>
<feature type="transmembrane region" description="Helical" evidence="7">
    <location>
        <begin position="18"/>
        <end position="36"/>
    </location>
</feature>
<comment type="similarity">
    <text evidence="2 6">Belongs to the complex I subunit 1 family.</text>
</comment>
<dbReference type="AlphaFoldDB" id="A0AAD5Y0C2"/>
<evidence type="ECO:0000256" key="1">
    <source>
        <dbReference type="ARBA" id="ARBA00004141"/>
    </source>
</evidence>
<gene>
    <name evidence="8" type="primary">ND1</name>
    <name evidence="8" type="ORF">HK099_004348</name>
</gene>
<reference evidence="8" key="1">
    <citation type="submission" date="2020-05" db="EMBL/GenBank/DDBJ databases">
        <title>Phylogenomic resolution of chytrid fungi.</title>
        <authorList>
            <person name="Stajich J.E."/>
            <person name="Amses K."/>
            <person name="Simmons R."/>
            <person name="Seto K."/>
            <person name="Myers J."/>
            <person name="Bonds A."/>
            <person name="Quandt C.A."/>
            <person name="Barry K."/>
            <person name="Liu P."/>
            <person name="Grigoriev I."/>
            <person name="Longcore J.E."/>
            <person name="James T.Y."/>
        </authorList>
    </citation>
    <scope>NUCLEOTIDE SEQUENCE</scope>
    <source>
        <strain evidence="8">JEL0476</strain>
    </source>
</reference>
<organism evidence="8 9">
    <name type="scientific">Clydaea vesicula</name>
    <dbReference type="NCBI Taxonomy" id="447962"/>
    <lineage>
        <taxon>Eukaryota</taxon>
        <taxon>Fungi</taxon>
        <taxon>Fungi incertae sedis</taxon>
        <taxon>Chytridiomycota</taxon>
        <taxon>Chytridiomycota incertae sedis</taxon>
        <taxon>Chytridiomycetes</taxon>
        <taxon>Lobulomycetales</taxon>
        <taxon>Lobulomycetaceae</taxon>
        <taxon>Clydaea</taxon>
    </lineage>
</organism>
<sequence length="109" mass="12554">VAETNRAPMDLPEAESELVAGFMTEFSAIGFVYFFLAEYTNILTISTLFFIFFFGISMAIPIVFFMIWIRASLARLRFDQLLTLGWSHILPFTIAYILFLPPFLYVCSQ</sequence>
<dbReference type="PANTHER" id="PTHR11432:SF3">
    <property type="entry name" value="NADH-UBIQUINONE OXIDOREDUCTASE CHAIN 1"/>
    <property type="match status" value="1"/>
</dbReference>
<feature type="non-terminal residue" evidence="8">
    <location>
        <position position="1"/>
    </location>
</feature>
<accession>A0AAD5Y0C2</accession>
<dbReference type="GO" id="GO:0003954">
    <property type="term" value="F:NADH dehydrogenase activity"/>
    <property type="evidence" value="ECO:0007669"/>
    <property type="project" value="TreeGrafter"/>
</dbReference>
<evidence type="ECO:0000256" key="2">
    <source>
        <dbReference type="ARBA" id="ARBA00010535"/>
    </source>
</evidence>
<keyword evidence="9" id="KW-1185">Reference proteome</keyword>
<comment type="caution">
    <text evidence="8">The sequence shown here is derived from an EMBL/GenBank/DDBJ whole genome shotgun (WGS) entry which is preliminary data.</text>
</comment>
<protein>
    <submittedName>
        <fullName evidence="8">NADH dehydrogenase subunit 1</fullName>
    </submittedName>
</protein>
<dbReference type="Pfam" id="PF00146">
    <property type="entry name" value="NADHdh"/>
    <property type="match status" value="1"/>
</dbReference>
<dbReference type="GO" id="GO:0009060">
    <property type="term" value="P:aerobic respiration"/>
    <property type="evidence" value="ECO:0007669"/>
    <property type="project" value="TreeGrafter"/>
</dbReference>
<dbReference type="InterPro" id="IPR001694">
    <property type="entry name" value="NADH_UbQ_OxRdtase_su1/FPO"/>
</dbReference>
<dbReference type="PANTHER" id="PTHR11432">
    <property type="entry name" value="NADH DEHYDROGENASE SUBUNIT 1"/>
    <property type="match status" value="1"/>
</dbReference>
<keyword evidence="4 7" id="KW-1133">Transmembrane helix</keyword>
<evidence type="ECO:0000256" key="3">
    <source>
        <dbReference type="ARBA" id="ARBA00022692"/>
    </source>
</evidence>
<dbReference type="GO" id="GO:0005743">
    <property type="term" value="C:mitochondrial inner membrane"/>
    <property type="evidence" value="ECO:0007669"/>
    <property type="project" value="UniProtKB-SubCell"/>
</dbReference>
<keyword evidence="3 6" id="KW-0812">Transmembrane</keyword>
<feature type="transmembrane region" description="Helical" evidence="7">
    <location>
        <begin position="48"/>
        <end position="69"/>
    </location>
</feature>
<evidence type="ECO:0000313" key="8">
    <source>
        <dbReference type="EMBL" id="KAJ3220455.1"/>
    </source>
</evidence>
<evidence type="ECO:0000256" key="6">
    <source>
        <dbReference type="RuleBase" id="RU000471"/>
    </source>
</evidence>
<evidence type="ECO:0000256" key="5">
    <source>
        <dbReference type="ARBA" id="ARBA00023136"/>
    </source>
</evidence>
<dbReference type="Proteomes" id="UP001211065">
    <property type="component" value="Unassembled WGS sequence"/>
</dbReference>
<feature type="transmembrane region" description="Helical" evidence="7">
    <location>
        <begin position="89"/>
        <end position="107"/>
    </location>
</feature>
<evidence type="ECO:0000313" key="9">
    <source>
        <dbReference type="Proteomes" id="UP001211065"/>
    </source>
</evidence>
<keyword evidence="5 7" id="KW-0472">Membrane</keyword>
<evidence type="ECO:0000256" key="7">
    <source>
        <dbReference type="SAM" id="Phobius"/>
    </source>
</evidence>
<dbReference type="EMBL" id="JADGJW010000301">
    <property type="protein sequence ID" value="KAJ3220455.1"/>
    <property type="molecule type" value="Genomic_DNA"/>
</dbReference>
<keyword evidence="6" id="KW-0520">NAD</keyword>
<comment type="subcellular location">
    <subcellularLocation>
        <location evidence="1">Membrane</location>
        <topology evidence="1">Multi-pass membrane protein</topology>
    </subcellularLocation>
    <subcellularLocation>
        <location evidence="6">Mitochondrion inner membrane</location>
        <topology evidence="6">Multi-pass membrane protein</topology>
    </subcellularLocation>
</comment>